<dbReference type="OrthoDB" id="6197054at2"/>
<name>A0A398B0F3_9BACI</name>
<accession>A0A398B0F3</accession>
<protein>
    <submittedName>
        <fullName evidence="1">Uncharacterized protein</fullName>
    </submittedName>
</protein>
<gene>
    <name evidence="1" type="ORF">D1970_22005</name>
</gene>
<comment type="caution">
    <text evidence="1">The sequence shown here is derived from an EMBL/GenBank/DDBJ whole genome shotgun (WGS) entry which is preliminary data.</text>
</comment>
<sequence length="52" mass="6290">MKYVFHKDSGKLSQEEKWHLNRYLELSGELRTACQLKEAYRVWFSNAKERGQ</sequence>
<dbReference type="EMBL" id="QWVT01000079">
    <property type="protein sequence ID" value="RID81373.1"/>
    <property type="molecule type" value="Genomic_DNA"/>
</dbReference>
<keyword evidence="2" id="KW-1185">Reference proteome</keyword>
<evidence type="ECO:0000313" key="1">
    <source>
        <dbReference type="EMBL" id="RID81373.1"/>
    </source>
</evidence>
<organism evidence="1 2">
    <name type="scientific">Mesobacillus zeae</name>
    <dbReference type="NCBI Taxonomy" id="1917180"/>
    <lineage>
        <taxon>Bacteria</taxon>
        <taxon>Bacillati</taxon>
        <taxon>Bacillota</taxon>
        <taxon>Bacilli</taxon>
        <taxon>Bacillales</taxon>
        <taxon>Bacillaceae</taxon>
        <taxon>Mesobacillus</taxon>
    </lineage>
</organism>
<dbReference type="AlphaFoldDB" id="A0A398B0F3"/>
<dbReference type="RefSeq" id="WP_119114968.1">
    <property type="nucleotide sequence ID" value="NZ_CBCSEO010000037.1"/>
</dbReference>
<dbReference type="Proteomes" id="UP000265816">
    <property type="component" value="Unassembled WGS sequence"/>
</dbReference>
<proteinExistence type="predicted"/>
<evidence type="ECO:0000313" key="2">
    <source>
        <dbReference type="Proteomes" id="UP000265816"/>
    </source>
</evidence>
<reference evidence="1 2" key="1">
    <citation type="submission" date="2018-08" db="EMBL/GenBank/DDBJ databases">
        <title>Bacillus jemisoniae sp. nov., Bacillus chryseoplanitiae sp. nov., Bacillus resnikiae sp. nov., and Bacillus frankliniae sp. nov., isolated from Viking spacecraft and associated surfaces.</title>
        <authorList>
            <person name="Seuylemezian A."/>
            <person name="Vaishampayan P."/>
        </authorList>
    </citation>
    <scope>NUCLEOTIDE SEQUENCE [LARGE SCALE GENOMIC DNA]</scope>
    <source>
        <strain evidence="1 2">JJ-247</strain>
    </source>
</reference>